<name>A0ABD3GGI6_9MARC</name>
<keyword evidence="2" id="KW-1185">Reference proteome</keyword>
<evidence type="ECO:0000313" key="2">
    <source>
        <dbReference type="Proteomes" id="UP001633002"/>
    </source>
</evidence>
<reference evidence="1 2" key="1">
    <citation type="submission" date="2024-09" db="EMBL/GenBank/DDBJ databases">
        <title>Chromosome-scale assembly of Riccia sorocarpa.</title>
        <authorList>
            <person name="Paukszto L."/>
        </authorList>
    </citation>
    <scope>NUCLEOTIDE SEQUENCE [LARGE SCALE GENOMIC DNA]</scope>
    <source>
        <strain evidence="1">LP-2024</strain>
        <tissue evidence="1">Aerial parts of the thallus</tissue>
    </source>
</reference>
<dbReference type="InterPro" id="IPR032675">
    <property type="entry name" value="LRR_dom_sf"/>
</dbReference>
<accession>A0ABD3GGI6</accession>
<gene>
    <name evidence="1" type="ORF">R1sor_021256</name>
</gene>
<protein>
    <submittedName>
        <fullName evidence="1">Uncharacterized protein</fullName>
    </submittedName>
</protein>
<dbReference type="Gene3D" id="3.80.10.10">
    <property type="entry name" value="Ribonuclease Inhibitor"/>
    <property type="match status" value="1"/>
</dbReference>
<dbReference type="Proteomes" id="UP001633002">
    <property type="component" value="Unassembled WGS sequence"/>
</dbReference>
<comment type="caution">
    <text evidence="1">The sequence shown here is derived from an EMBL/GenBank/DDBJ whole genome shotgun (WGS) entry which is preliminary data.</text>
</comment>
<dbReference type="AlphaFoldDB" id="A0ABD3GGI6"/>
<sequence>MGSFDEWVLVQRGLTTAEWKAELHTLQSSSSLDELKLWVDDVDPELLKVRGELLGTEQDSQKSRCGSTLGKLQTIRSLQIRIKSWASSTSAYLSGLVSGLERSPNLRIETLSIDSLRKSSDAIYISEIIRRTTKLQVLTFGECESERLSEDAVESLASSIAEAVQLNLVELGFRDIRTTKGLFELLRKVFPAETDSDRRYLRKLSFKGAYGFPKEGWGLFPVLAGNNISAISIHHYEAPHPL</sequence>
<dbReference type="EMBL" id="JBJQOH010000007">
    <property type="protein sequence ID" value="KAL3678300.1"/>
    <property type="molecule type" value="Genomic_DNA"/>
</dbReference>
<evidence type="ECO:0000313" key="1">
    <source>
        <dbReference type="EMBL" id="KAL3678300.1"/>
    </source>
</evidence>
<organism evidence="1 2">
    <name type="scientific">Riccia sorocarpa</name>
    <dbReference type="NCBI Taxonomy" id="122646"/>
    <lineage>
        <taxon>Eukaryota</taxon>
        <taxon>Viridiplantae</taxon>
        <taxon>Streptophyta</taxon>
        <taxon>Embryophyta</taxon>
        <taxon>Marchantiophyta</taxon>
        <taxon>Marchantiopsida</taxon>
        <taxon>Marchantiidae</taxon>
        <taxon>Marchantiales</taxon>
        <taxon>Ricciaceae</taxon>
        <taxon>Riccia</taxon>
    </lineage>
</organism>
<dbReference type="SUPFAM" id="SSF52047">
    <property type="entry name" value="RNI-like"/>
    <property type="match status" value="1"/>
</dbReference>
<proteinExistence type="predicted"/>